<evidence type="ECO:0000256" key="3">
    <source>
        <dbReference type="PROSITE-ProRule" id="PRU00169"/>
    </source>
</evidence>
<dbReference type="CDD" id="cd06170">
    <property type="entry name" value="LuxR_C_like"/>
    <property type="match status" value="1"/>
</dbReference>
<dbReference type="CDD" id="cd17535">
    <property type="entry name" value="REC_NarL-like"/>
    <property type="match status" value="1"/>
</dbReference>
<name>A0A0N9U819_SPHMC</name>
<dbReference type="AlphaFoldDB" id="A0A0N9U819"/>
<dbReference type="InterPro" id="IPR016032">
    <property type="entry name" value="Sig_transdc_resp-reg_C-effctor"/>
</dbReference>
<organism evidence="6 7">
    <name type="scientific">Sphingopyxis macrogoltabida</name>
    <name type="common">Sphingomonas macrogoltabidus</name>
    <dbReference type="NCBI Taxonomy" id="33050"/>
    <lineage>
        <taxon>Bacteria</taxon>
        <taxon>Pseudomonadati</taxon>
        <taxon>Pseudomonadota</taxon>
        <taxon>Alphaproteobacteria</taxon>
        <taxon>Sphingomonadales</taxon>
        <taxon>Sphingomonadaceae</taxon>
        <taxon>Sphingopyxis</taxon>
    </lineage>
</organism>
<dbReference type="SUPFAM" id="SSF52172">
    <property type="entry name" value="CheY-like"/>
    <property type="match status" value="1"/>
</dbReference>
<dbReference type="InterPro" id="IPR011006">
    <property type="entry name" value="CheY-like_superfamily"/>
</dbReference>
<evidence type="ECO:0000313" key="6">
    <source>
        <dbReference type="EMBL" id="ALH81433.1"/>
    </source>
</evidence>
<accession>A0A0N9U819</accession>
<dbReference type="PROSITE" id="PS50043">
    <property type="entry name" value="HTH_LUXR_2"/>
    <property type="match status" value="1"/>
</dbReference>
<dbReference type="PROSITE" id="PS50110">
    <property type="entry name" value="RESPONSE_REGULATORY"/>
    <property type="match status" value="1"/>
</dbReference>
<dbReference type="SUPFAM" id="SSF46894">
    <property type="entry name" value="C-terminal effector domain of the bipartite response regulators"/>
    <property type="match status" value="1"/>
</dbReference>
<evidence type="ECO:0000259" key="5">
    <source>
        <dbReference type="PROSITE" id="PS50110"/>
    </source>
</evidence>
<dbReference type="PRINTS" id="PR00038">
    <property type="entry name" value="HTHLUXR"/>
</dbReference>
<dbReference type="OrthoDB" id="9800897at2"/>
<sequence length="214" mass="22895">MIRVVLVDDQTLVRQGIRSLLELLPDIEVAGEGCDGAEALEKVPQLRPDVLLLDIRMPRLDGIAVLEALRKVDALPPTLILTTFDDSDAAIAAIRAGARGLMLKDVSLESLAGAIRALADNRTAFQPAMTESLIAAIQRGPSASLDDEAGDALTAREKEVLHLICAGYSNREIAELLAIAEGTTKNHVSNLLLKLDARDRTRAALKALQQGHLG</sequence>
<dbReference type="KEGG" id="smag:AN936_13990"/>
<dbReference type="Gene3D" id="3.40.50.2300">
    <property type="match status" value="1"/>
</dbReference>
<dbReference type="PANTHER" id="PTHR43214:SF43">
    <property type="entry name" value="TWO-COMPONENT RESPONSE REGULATOR"/>
    <property type="match status" value="1"/>
</dbReference>
<keyword evidence="2" id="KW-0238">DNA-binding</keyword>
<dbReference type="EMBL" id="CP012700">
    <property type="protein sequence ID" value="ALH81433.1"/>
    <property type="molecule type" value="Genomic_DNA"/>
</dbReference>
<dbReference type="InterPro" id="IPR001789">
    <property type="entry name" value="Sig_transdc_resp-reg_receiver"/>
</dbReference>
<dbReference type="SMART" id="SM00421">
    <property type="entry name" value="HTH_LUXR"/>
    <property type="match status" value="1"/>
</dbReference>
<dbReference type="InterPro" id="IPR058245">
    <property type="entry name" value="NreC/VraR/RcsB-like_REC"/>
</dbReference>
<dbReference type="RefSeq" id="WP_054588647.1">
    <property type="nucleotide sequence ID" value="NZ_CP012700.1"/>
</dbReference>
<feature type="domain" description="HTH luxR-type" evidence="4">
    <location>
        <begin position="146"/>
        <end position="211"/>
    </location>
</feature>
<keyword evidence="1 3" id="KW-0597">Phosphoprotein</keyword>
<protein>
    <submittedName>
        <fullName evidence="6">LuxR family transcriptional regulator</fullName>
    </submittedName>
</protein>
<dbReference type="GO" id="GO:0003677">
    <property type="term" value="F:DNA binding"/>
    <property type="evidence" value="ECO:0007669"/>
    <property type="project" value="UniProtKB-KW"/>
</dbReference>
<dbReference type="SMART" id="SM00448">
    <property type="entry name" value="REC"/>
    <property type="match status" value="1"/>
</dbReference>
<evidence type="ECO:0000313" key="7">
    <source>
        <dbReference type="Proteomes" id="UP000058074"/>
    </source>
</evidence>
<dbReference type="InterPro" id="IPR000792">
    <property type="entry name" value="Tscrpt_reg_LuxR_C"/>
</dbReference>
<evidence type="ECO:0000256" key="2">
    <source>
        <dbReference type="ARBA" id="ARBA00023125"/>
    </source>
</evidence>
<gene>
    <name evidence="6" type="ORF">AN936_13990</name>
</gene>
<feature type="modified residue" description="4-aspartylphosphate" evidence="3">
    <location>
        <position position="54"/>
    </location>
</feature>
<dbReference type="PANTHER" id="PTHR43214">
    <property type="entry name" value="TWO-COMPONENT RESPONSE REGULATOR"/>
    <property type="match status" value="1"/>
</dbReference>
<dbReference type="Pfam" id="PF00196">
    <property type="entry name" value="GerE"/>
    <property type="match status" value="1"/>
</dbReference>
<dbReference type="Pfam" id="PF00072">
    <property type="entry name" value="Response_reg"/>
    <property type="match status" value="1"/>
</dbReference>
<feature type="domain" description="Response regulatory" evidence="5">
    <location>
        <begin position="3"/>
        <end position="119"/>
    </location>
</feature>
<proteinExistence type="predicted"/>
<evidence type="ECO:0000256" key="1">
    <source>
        <dbReference type="ARBA" id="ARBA00022553"/>
    </source>
</evidence>
<dbReference type="Proteomes" id="UP000058074">
    <property type="component" value="Chromosome"/>
</dbReference>
<dbReference type="GO" id="GO:0006355">
    <property type="term" value="P:regulation of DNA-templated transcription"/>
    <property type="evidence" value="ECO:0007669"/>
    <property type="project" value="InterPro"/>
</dbReference>
<reference evidence="6 7" key="1">
    <citation type="journal article" date="2015" name="Genome Announc.">
        <title>Complete Genome Sequence of Polypropylene Glycol- and Polyethylene Glycol-Degrading Sphingopyxis macrogoltabida Strain EY-1.</title>
        <authorList>
            <person name="Ohtsubo Y."/>
            <person name="Nagata Y."/>
            <person name="Numata M."/>
            <person name="Tsuchikane K."/>
            <person name="Hosoyama A."/>
            <person name="Yamazoe A."/>
            <person name="Tsuda M."/>
            <person name="Fujita N."/>
            <person name="Kawai F."/>
        </authorList>
    </citation>
    <scope>NUCLEOTIDE SEQUENCE [LARGE SCALE GENOMIC DNA]</scope>
    <source>
        <strain evidence="6 7">EY-1</strain>
    </source>
</reference>
<dbReference type="PATRIC" id="fig|33050.5.peg.2895"/>
<dbReference type="GO" id="GO:0000160">
    <property type="term" value="P:phosphorelay signal transduction system"/>
    <property type="evidence" value="ECO:0007669"/>
    <property type="project" value="InterPro"/>
</dbReference>
<dbReference type="InterPro" id="IPR039420">
    <property type="entry name" value="WalR-like"/>
</dbReference>
<evidence type="ECO:0000259" key="4">
    <source>
        <dbReference type="PROSITE" id="PS50043"/>
    </source>
</evidence>